<dbReference type="OrthoDB" id="653468at2759"/>
<dbReference type="EMBL" id="AWUE01023851">
    <property type="protein sequence ID" value="OMO52489.1"/>
    <property type="molecule type" value="Genomic_DNA"/>
</dbReference>
<proteinExistence type="predicted"/>
<gene>
    <name evidence="2" type="ORF">COLO4_37176</name>
</gene>
<evidence type="ECO:0000313" key="3">
    <source>
        <dbReference type="Proteomes" id="UP000187203"/>
    </source>
</evidence>
<feature type="region of interest" description="Disordered" evidence="1">
    <location>
        <begin position="27"/>
        <end position="48"/>
    </location>
</feature>
<keyword evidence="3" id="KW-1185">Reference proteome</keyword>
<reference evidence="3" key="1">
    <citation type="submission" date="2013-09" db="EMBL/GenBank/DDBJ databases">
        <title>Corchorus olitorius genome sequencing.</title>
        <authorList>
            <person name="Alam M."/>
            <person name="Haque M.S."/>
            <person name="Islam M.S."/>
            <person name="Emdad E.M."/>
            <person name="Islam M.M."/>
            <person name="Ahmed B."/>
            <person name="Halim A."/>
            <person name="Hossen Q.M.M."/>
            <person name="Hossain M.Z."/>
            <person name="Ahmed R."/>
            <person name="Khan M.M."/>
            <person name="Islam R."/>
            <person name="Rashid M.M."/>
            <person name="Khan S.A."/>
            <person name="Rahman M.S."/>
            <person name="Alam M."/>
            <person name="Yahiya A.S."/>
            <person name="Khan M.S."/>
            <person name="Azam M.S."/>
            <person name="Haque T."/>
            <person name="Lashkar M.Z.H."/>
            <person name="Akhand A.I."/>
            <person name="Morshed G."/>
            <person name="Roy S."/>
            <person name="Uddin K.S."/>
            <person name="Rabeya T."/>
            <person name="Hossain A.S."/>
            <person name="Chowdhury A."/>
            <person name="Snigdha A.R."/>
            <person name="Mortoza M.S."/>
            <person name="Matin S.A."/>
            <person name="Hoque S.M.E."/>
            <person name="Islam M.K."/>
            <person name="Roy D.K."/>
            <person name="Haider R."/>
            <person name="Moosa M.M."/>
            <person name="Elias S.M."/>
            <person name="Hasan A.M."/>
            <person name="Jahan S."/>
            <person name="Shafiuddin M."/>
            <person name="Mahmood N."/>
            <person name="Shommy N.S."/>
        </authorList>
    </citation>
    <scope>NUCLEOTIDE SEQUENCE [LARGE SCALE GENOMIC DNA]</scope>
    <source>
        <strain evidence="3">cv. O-4</strain>
    </source>
</reference>
<comment type="caution">
    <text evidence="2">The sequence shown here is derived from an EMBL/GenBank/DDBJ whole genome shotgun (WGS) entry which is preliminary data.</text>
</comment>
<evidence type="ECO:0000313" key="2">
    <source>
        <dbReference type="EMBL" id="OMO52489.1"/>
    </source>
</evidence>
<organism evidence="2 3">
    <name type="scientific">Corchorus olitorius</name>
    <dbReference type="NCBI Taxonomy" id="93759"/>
    <lineage>
        <taxon>Eukaryota</taxon>
        <taxon>Viridiplantae</taxon>
        <taxon>Streptophyta</taxon>
        <taxon>Embryophyta</taxon>
        <taxon>Tracheophyta</taxon>
        <taxon>Spermatophyta</taxon>
        <taxon>Magnoliopsida</taxon>
        <taxon>eudicotyledons</taxon>
        <taxon>Gunneridae</taxon>
        <taxon>Pentapetalae</taxon>
        <taxon>rosids</taxon>
        <taxon>malvids</taxon>
        <taxon>Malvales</taxon>
        <taxon>Malvaceae</taxon>
        <taxon>Grewioideae</taxon>
        <taxon>Apeibeae</taxon>
        <taxon>Corchorus</taxon>
    </lineage>
</organism>
<evidence type="ECO:0000256" key="1">
    <source>
        <dbReference type="SAM" id="MobiDB-lite"/>
    </source>
</evidence>
<protein>
    <submittedName>
        <fullName evidence="2">Uncharacterized protein</fullName>
    </submittedName>
</protein>
<dbReference type="STRING" id="93759.A0A1R3G340"/>
<name>A0A1R3G340_9ROSI</name>
<accession>A0A1R3G340</accession>
<dbReference type="Proteomes" id="UP000187203">
    <property type="component" value="Unassembled WGS sequence"/>
</dbReference>
<sequence length="158" mass="17597">MATMRDVSNPYDGGLGAGGKFRKWPFRRTTQTTPYDRPPTALRNPSGGAGFSTLKKINDLGAAADLRVGMNYILKEFLLDPRLVPSTKDLRDLKFLSHQVATPLVTLEAIAILLMHLGDVVPLHHNLKKHLQLQGNVSPFTFRIIQILLQSRPRITTT</sequence>
<dbReference type="AlphaFoldDB" id="A0A1R3G340"/>